<dbReference type="PANTHER" id="PTHR43380:SF1">
    <property type="entry name" value="2-OXOISOVALERATE DEHYDROGENASE SUBUNIT ALPHA, MITOCHONDRIAL"/>
    <property type="match status" value="1"/>
</dbReference>
<dbReference type="InterPro" id="IPR017596">
    <property type="entry name" value="PdhA/BkdA"/>
</dbReference>
<keyword evidence="6" id="KW-0670">Pyruvate</keyword>
<protein>
    <submittedName>
        <fullName evidence="6">Pyruvate dehydrogenase (Acetyl-transferring) E1 component subunit alpha</fullName>
    </submittedName>
</protein>
<evidence type="ECO:0000313" key="7">
    <source>
        <dbReference type="Proteomes" id="UP001501447"/>
    </source>
</evidence>
<evidence type="ECO:0000256" key="4">
    <source>
        <dbReference type="SAM" id="MobiDB-lite"/>
    </source>
</evidence>
<reference evidence="7" key="1">
    <citation type="journal article" date="2019" name="Int. J. Syst. Evol. Microbiol.">
        <title>The Global Catalogue of Microorganisms (GCM) 10K type strain sequencing project: providing services to taxonomists for standard genome sequencing and annotation.</title>
        <authorList>
            <consortium name="The Broad Institute Genomics Platform"/>
            <consortium name="The Broad Institute Genome Sequencing Center for Infectious Disease"/>
            <person name="Wu L."/>
            <person name="Ma J."/>
        </authorList>
    </citation>
    <scope>NUCLEOTIDE SEQUENCE [LARGE SCALE GENOMIC DNA]</scope>
    <source>
        <strain evidence="7">JCM 16373</strain>
    </source>
</reference>
<feature type="region of interest" description="Disordered" evidence="4">
    <location>
        <begin position="369"/>
        <end position="390"/>
    </location>
</feature>
<dbReference type="NCBIfam" id="TIGR03181">
    <property type="entry name" value="PDH_E1_alph_x"/>
    <property type="match status" value="1"/>
</dbReference>
<evidence type="ECO:0000256" key="2">
    <source>
        <dbReference type="ARBA" id="ARBA00023002"/>
    </source>
</evidence>
<dbReference type="InterPro" id="IPR050771">
    <property type="entry name" value="Alpha-ketoacid_DH_E1_comp"/>
</dbReference>
<evidence type="ECO:0000256" key="3">
    <source>
        <dbReference type="ARBA" id="ARBA00023052"/>
    </source>
</evidence>
<comment type="cofactor">
    <cofactor evidence="1">
        <name>thiamine diphosphate</name>
        <dbReference type="ChEBI" id="CHEBI:58937"/>
    </cofactor>
</comment>
<dbReference type="RefSeq" id="WP_344564526.1">
    <property type="nucleotide sequence ID" value="NZ_BAAARJ010000006.1"/>
</dbReference>
<accession>A0ABP6CF92</accession>
<dbReference type="SUPFAM" id="SSF52518">
    <property type="entry name" value="Thiamin diphosphate-binding fold (THDP-binding)"/>
    <property type="match status" value="1"/>
</dbReference>
<dbReference type="InterPro" id="IPR001017">
    <property type="entry name" value="DH_E1"/>
</dbReference>
<keyword evidence="7" id="KW-1185">Reference proteome</keyword>
<evidence type="ECO:0000259" key="5">
    <source>
        <dbReference type="Pfam" id="PF00676"/>
    </source>
</evidence>
<dbReference type="Proteomes" id="UP001501447">
    <property type="component" value="Unassembled WGS sequence"/>
</dbReference>
<evidence type="ECO:0000313" key="6">
    <source>
        <dbReference type="EMBL" id="GAA2607466.1"/>
    </source>
</evidence>
<proteinExistence type="predicted"/>
<evidence type="ECO:0000256" key="1">
    <source>
        <dbReference type="ARBA" id="ARBA00001964"/>
    </source>
</evidence>
<dbReference type="Pfam" id="PF00676">
    <property type="entry name" value="E1_dh"/>
    <property type="match status" value="1"/>
</dbReference>
<keyword evidence="2" id="KW-0560">Oxidoreductase</keyword>
<dbReference type="EMBL" id="BAAARJ010000006">
    <property type="protein sequence ID" value="GAA2607466.1"/>
    <property type="molecule type" value="Genomic_DNA"/>
</dbReference>
<comment type="caution">
    <text evidence="6">The sequence shown here is derived from an EMBL/GenBank/DDBJ whole genome shotgun (WGS) entry which is preliminary data.</text>
</comment>
<name>A0ABP6CF92_9ACTN</name>
<dbReference type="CDD" id="cd02000">
    <property type="entry name" value="TPP_E1_PDC_ADC_BCADC"/>
    <property type="match status" value="1"/>
</dbReference>
<keyword evidence="3" id="KW-0786">Thiamine pyrophosphate</keyword>
<feature type="domain" description="Dehydrogenase E1 component" evidence="5">
    <location>
        <begin position="66"/>
        <end position="325"/>
    </location>
</feature>
<sequence length="390" mass="42332">MTALQESVPYRSAPAPAWRPRIDPEPLLPSMEPQQLLGTRAAARLDRDLLKRLYTELVRGRRYNTQATALTKQGRLAVYPSSTGQEACEVSAALALQERDWLFPSYRDTLAAVARGLDPVQALGLLRGDWHTGYDPYKHRIAALSTPLATQLPHAVGFAHAARLRGDDLVALAMIGDGGTSEGDFHEALTIAAVWRAPVVFLVQNNGFAISVPLAKQTAAPSLAHKAVGYGMPGRLVDGNDAVAVHQVLQEAVTRARSGEGPTLVEAITYRIDAHTNADDATRYRTEAEVETWRTHDPIALMEEGLQSAGVLDEADVRAAHESAEQLAAYMREGMADVPALDPMDLFAFVYADKTPQLRQQAGQLRAELEAEAEHAAGTIGPQRGKGERR</sequence>
<gene>
    <name evidence="6" type="primary">pdhA_1</name>
    <name evidence="6" type="ORF">GCM10009863_21100</name>
</gene>
<organism evidence="6 7">
    <name type="scientific">Streptomyces axinellae</name>
    <dbReference type="NCBI Taxonomy" id="552788"/>
    <lineage>
        <taxon>Bacteria</taxon>
        <taxon>Bacillati</taxon>
        <taxon>Actinomycetota</taxon>
        <taxon>Actinomycetes</taxon>
        <taxon>Kitasatosporales</taxon>
        <taxon>Streptomycetaceae</taxon>
        <taxon>Streptomyces</taxon>
    </lineage>
</organism>
<dbReference type="InterPro" id="IPR029061">
    <property type="entry name" value="THDP-binding"/>
</dbReference>
<dbReference type="PANTHER" id="PTHR43380">
    <property type="entry name" value="2-OXOISOVALERATE DEHYDROGENASE SUBUNIT ALPHA, MITOCHONDRIAL"/>
    <property type="match status" value="1"/>
</dbReference>
<dbReference type="Gene3D" id="3.40.50.970">
    <property type="match status" value="1"/>
</dbReference>